<keyword evidence="7" id="KW-0862">Zinc</keyword>
<keyword evidence="11" id="KW-0804">Transcription</keyword>
<comment type="similarity">
    <text evidence="2">Belongs to the krueppel C2H2-type zinc-finger protein family.</text>
</comment>
<evidence type="ECO:0000256" key="6">
    <source>
        <dbReference type="ARBA" id="ARBA00022771"/>
    </source>
</evidence>
<keyword evidence="12" id="KW-0539">Nucleus</keyword>
<feature type="region of interest" description="Disordered" evidence="15">
    <location>
        <begin position="1251"/>
        <end position="1275"/>
    </location>
</feature>
<dbReference type="InParanoid" id="A0A671YWB8"/>
<feature type="compositionally biased region" description="Polar residues" evidence="15">
    <location>
        <begin position="1025"/>
        <end position="1042"/>
    </location>
</feature>
<dbReference type="SMART" id="SM00355">
    <property type="entry name" value="ZnF_C2H2"/>
    <property type="match status" value="7"/>
</dbReference>
<dbReference type="OMA" id="KCDTAVQ"/>
<dbReference type="GO" id="GO:0008270">
    <property type="term" value="F:zinc ion binding"/>
    <property type="evidence" value="ECO:0007669"/>
    <property type="project" value="UniProtKB-KW"/>
</dbReference>
<organism evidence="17 18">
    <name type="scientific">Sparus aurata</name>
    <name type="common">Gilthead sea bream</name>
    <dbReference type="NCBI Taxonomy" id="8175"/>
    <lineage>
        <taxon>Eukaryota</taxon>
        <taxon>Metazoa</taxon>
        <taxon>Chordata</taxon>
        <taxon>Craniata</taxon>
        <taxon>Vertebrata</taxon>
        <taxon>Euteleostomi</taxon>
        <taxon>Actinopterygii</taxon>
        <taxon>Neopterygii</taxon>
        <taxon>Teleostei</taxon>
        <taxon>Neoteleostei</taxon>
        <taxon>Acanthomorphata</taxon>
        <taxon>Eupercaria</taxon>
        <taxon>Spariformes</taxon>
        <taxon>Sparidae</taxon>
        <taxon>Sparus</taxon>
    </lineage>
</organism>
<dbReference type="SUPFAM" id="SSF57667">
    <property type="entry name" value="beta-beta-alpha zinc fingers"/>
    <property type="match status" value="3"/>
</dbReference>
<evidence type="ECO:0000256" key="7">
    <source>
        <dbReference type="ARBA" id="ARBA00022833"/>
    </source>
</evidence>
<feature type="domain" description="C2H2-type" evidence="16">
    <location>
        <begin position="1477"/>
        <end position="1504"/>
    </location>
</feature>
<keyword evidence="9" id="KW-0805">Transcription regulation</keyword>
<protein>
    <submittedName>
        <fullName evidence="17">Serine-rich adhesin for platelets-like</fullName>
    </submittedName>
</protein>
<evidence type="ECO:0000313" key="17">
    <source>
        <dbReference type="Ensembl" id="ENSSAUP00010065394.1"/>
    </source>
</evidence>
<feature type="region of interest" description="Disordered" evidence="15">
    <location>
        <begin position="263"/>
        <end position="285"/>
    </location>
</feature>
<keyword evidence="8" id="KW-0832">Ubl conjugation</keyword>
<dbReference type="OrthoDB" id="40579at2759"/>
<feature type="compositionally biased region" description="Low complexity" evidence="15">
    <location>
        <begin position="1063"/>
        <end position="1072"/>
    </location>
</feature>
<feature type="compositionally biased region" description="Polar residues" evidence="15">
    <location>
        <begin position="471"/>
        <end position="482"/>
    </location>
</feature>
<keyword evidence="10" id="KW-0238">DNA-binding</keyword>
<dbReference type="Proteomes" id="UP000472265">
    <property type="component" value="Chromosome 1"/>
</dbReference>
<evidence type="ECO:0000256" key="5">
    <source>
        <dbReference type="ARBA" id="ARBA00022737"/>
    </source>
</evidence>
<dbReference type="PANTHER" id="PTHR24399">
    <property type="entry name" value="ZINC FINGER AND BTB DOMAIN-CONTAINING"/>
    <property type="match status" value="1"/>
</dbReference>
<evidence type="ECO:0000256" key="11">
    <source>
        <dbReference type="ARBA" id="ARBA00023163"/>
    </source>
</evidence>
<dbReference type="FunFam" id="3.30.160.60:FF:000688">
    <property type="entry name" value="zinc finger protein 197 isoform X1"/>
    <property type="match status" value="1"/>
</dbReference>
<feature type="region of interest" description="Disordered" evidence="15">
    <location>
        <begin position="1170"/>
        <end position="1231"/>
    </location>
</feature>
<dbReference type="FunFam" id="3.30.160.60:FF:000690">
    <property type="entry name" value="Zinc finger protein 354C"/>
    <property type="match status" value="1"/>
</dbReference>
<feature type="compositionally biased region" description="Polar residues" evidence="15">
    <location>
        <begin position="422"/>
        <end position="433"/>
    </location>
</feature>
<reference evidence="17" key="3">
    <citation type="submission" date="2025-09" db="UniProtKB">
        <authorList>
            <consortium name="Ensembl"/>
        </authorList>
    </citation>
    <scope>IDENTIFICATION</scope>
</reference>
<keyword evidence="18" id="KW-1185">Reference proteome</keyword>
<evidence type="ECO:0000256" key="13">
    <source>
        <dbReference type="PROSITE-ProRule" id="PRU00042"/>
    </source>
</evidence>
<evidence type="ECO:0000313" key="18">
    <source>
        <dbReference type="Proteomes" id="UP000472265"/>
    </source>
</evidence>
<dbReference type="GO" id="GO:0001227">
    <property type="term" value="F:DNA-binding transcription repressor activity, RNA polymerase II-specific"/>
    <property type="evidence" value="ECO:0007669"/>
    <property type="project" value="TreeGrafter"/>
</dbReference>
<dbReference type="InterPro" id="IPR036236">
    <property type="entry name" value="Znf_C2H2_sf"/>
</dbReference>
<dbReference type="GO" id="GO:0000978">
    <property type="term" value="F:RNA polymerase II cis-regulatory region sequence-specific DNA binding"/>
    <property type="evidence" value="ECO:0007669"/>
    <property type="project" value="TreeGrafter"/>
</dbReference>
<feature type="compositionally biased region" description="Pro residues" evidence="15">
    <location>
        <begin position="440"/>
        <end position="449"/>
    </location>
</feature>
<feature type="region of interest" description="Disordered" evidence="15">
    <location>
        <begin position="65"/>
        <end position="85"/>
    </location>
</feature>
<feature type="domain" description="C2H2-type" evidence="16">
    <location>
        <begin position="1364"/>
        <end position="1391"/>
    </location>
</feature>
<keyword evidence="3" id="KW-1017">Isopeptide bond</keyword>
<feature type="compositionally biased region" description="Polar residues" evidence="15">
    <location>
        <begin position="265"/>
        <end position="277"/>
    </location>
</feature>
<keyword evidence="14" id="KW-0175">Coiled coil</keyword>
<evidence type="ECO:0000256" key="10">
    <source>
        <dbReference type="ARBA" id="ARBA00023125"/>
    </source>
</evidence>
<dbReference type="GO" id="GO:0001817">
    <property type="term" value="P:regulation of cytokine production"/>
    <property type="evidence" value="ECO:0007669"/>
    <property type="project" value="TreeGrafter"/>
</dbReference>
<dbReference type="GO" id="GO:0002682">
    <property type="term" value="P:regulation of immune system process"/>
    <property type="evidence" value="ECO:0007669"/>
    <property type="project" value="TreeGrafter"/>
</dbReference>
<keyword evidence="5" id="KW-0677">Repeat</keyword>
<dbReference type="RefSeq" id="XP_030277181.1">
    <property type="nucleotide sequence ID" value="XM_030421321.1"/>
</dbReference>
<dbReference type="PROSITE" id="PS00028">
    <property type="entry name" value="ZINC_FINGER_C2H2_1"/>
    <property type="match status" value="7"/>
</dbReference>
<evidence type="ECO:0000256" key="1">
    <source>
        <dbReference type="ARBA" id="ARBA00004123"/>
    </source>
</evidence>
<dbReference type="Pfam" id="PF00096">
    <property type="entry name" value="zf-C2H2"/>
    <property type="match status" value="4"/>
</dbReference>
<keyword evidence="4" id="KW-0479">Metal-binding</keyword>
<evidence type="ECO:0000256" key="2">
    <source>
        <dbReference type="ARBA" id="ARBA00006991"/>
    </source>
</evidence>
<feature type="region of interest" description="Disordered" evidence="15">
    <location>
        <begin position="399"/>
        <end position="451"/>
    </location>
</feature>
<feature type="compositionally biased region" description="Basic and acidic residues" evidence="15">
    <location>
        <begin position="1209"/>
        <end position="1224"/>
    </location>
</feature>
<dbReference type="PANTHER" id="PTHR24399:SF54">
    <property type="entry name" value="GASTRULA ZINC FINGER PROTEIN XLCGF26.1-LIKE-RELATED"/>
    <property type="match status" value="1"/>
</dbReference>
<feature type="compositionally biased region" description="Low complexity" evidence="15">
    <location>
        <begin position="1103"/>
        <end position="1117"/>
    </location>
</feature>
<keyword evidence="6 13" id="KW-0863">Zinc-finger</keyword>
<gene>
    <name evidence="17" type="primary">LOC115584002</name>
</gene>
<dbReference type="GeneTree" id="ENSGT00940000164807"/>
<reference evidence="17" key="2">
    <citation type="submission" date="2025-08" db="UniProtKB">
        <authorList>
            <consortium name="Ensembl"/>
        </authorList>
    </citation>
    <scope>IDENTIFICATION</scope>
</reference>
<feature type="compositionally biased region" description="Polar residues" evidence="15">
    <location>
        <begin position="1086"/>
        <end position="1102"/>
    </location>
</feature>
<feature type="compositionally biased region" description="Basic and acidic residues" evidence="15">
    <location>
        <begin position="909"/>
        <end position="922"/>
    </location>
</feature>
<evidence type="ECO:0000256" key="9">
    <source>
        <dbReference type="ARBA" id="ARBA00023015"/>
    </source>
</evidence>
<feature type="compositionally biased region" description="Low complexity" evidence="15">
    <location>
        <begin position="359"/>
        <end position="368"/>
    </location>
</feature>
<dbReference type="GeneID" id="115584002"/>
<comment type="subcellular location">
    <subcellularLocation>
        <location evidence="1">Nucleus</location>
    </subcellularLocation>
</comment>
<feature type="compositionally biased region" description="Basic residues" evidence="15">
    <location>
        <begin position="337"/>
        <end position="350"/>
    </location>
</feature>
<feature type="compositionally biased region" description="Polar residues" evidence="15">
    <location>
        <begin position="1127"/>
        <end position="1149"/>
    </location>
</feature>
<evidence type="ECO:0000256" key="4">
    <source>
        <dbReference type="ARBA" id="ARBA00022723"/>
    </source>
</evidence>
<reference evidence="17" key="1">
    <citation type="submission" date="2021-04" db="EMBL/GenBank/DDBJ databases">
        <authorList>
            <consortium name="Wellcome Sanger Institute Data Sharing"/>
        </authorList>
    </citation>
    <scope>NUCLEOTIDE SEQUENCE [LARGE SCALE GENOMIC DNA]</scope>
</reference>
<feature type="region of interest" description="Disordered" evidence="15">
    <location>
        <begin position="895"/>
        <end position="922"/>
    </location>
</feature>
<evidence type="ECO:0000256" key="3">
    <source>
        <dbReference type="ARBA" id="ARBA00022499"/>
    </source>
</evidence>
<feature type="compositionally biased region" description="Low complexity" evidence="15">
    <location>
        <begin position="995"/>
        <end position="1009"/>
    </location>
</feature>
<evidence type="ECO:0000256" key="14">
    <source>
        <dbReference type="SAM" id="Coils"/>
    </source>
</evidence>
<feature type="coiled-coil region" evidence="14">
    <location>
        <begin position="33"/>
        <end position="60"/>
    </location>
</feature>
<evidence type="ECO:0000256" key="8">
    <source>
        <dbReference type="ARBA" id="ARBA00022843"/>
    </source>
</evidence>
<feature type="compositionally biased region" description="Basic and acidic residues" evidence="15">
    <location>
        <begin position="69"/>
        <end position="85"/>
    </location>
</feature>
<dbReference type="InterPro" id="IPR013087">
    <property type="entry name" value="Znf_C2H2_type"/>
</dbReference>
<name>A0A671YWB8_SPAAU</name>
<feature type="compositionally biased region" description="Low complexity" evidence="15">
    <location>
        <begin position="1173"/>
        <end position="1187"/>
    </location>
</feature>
<sequence length="1559" mass="170303">MSADDFQSKYASVMESMLKSAVSETTKLFETMVDELKVEIAKMKKENEELKARCNQFERTEGQGAVCLRESEPPPGRRDTSERRDTAVQCDLVPLRAMLVEQCQPLQNQRQQHGSEEVHYALQEHDYESHGEGHSQMAFILVKQESVLKQEEVESTVASRQILRDKADSPWVSPCGTENEGPIINTVCSTRETSLPQIHKETQVAMELPILVTYSGSQGAQNQSSEPEHSLAISLAAVKDDLEEESEVSQKMAEIGEQGELMTSEHLQSPVAPQQTQREGEMSVNEQSYVTLQQNTDVQSTQDQVAQPIPLNNREACDLLKNSLPEVEASSQPGLQLRRRRGRPPKKAKHAQQQMKETSLSSSVITSSNQQRADPSLEDVENSKVGSLAVSLVCSSRRCSLEKEKPSETQQLSMDMEEGTIQAPSTEASSAVETLNAPPAESPQAPPVQPSECRTSVTLQDALLLVEAMNQSRAENRSSSPQRKAEPAQTRCAPPTSEAQAHIIVVKPKQHTVSLSSVPPSSAAAQTTGQPLQQLHPHSLISSVATTGRGKALPHKIVIVPRPAFSSMPRKIAEQSPNQLPSDISTVITVQNKSKLQGSTAAGLPIEMPSSSSATQKTTCVTTSKLLPVVTKSTSTSKGLYSGTLLPHKISTAILRQVSAAASRKRQAQISTAQEDPAKSAAPVLVSKSQLISSTQELSVSQDTQTAFNGVTSISLQKRDDTSDSFKTLSNLQTKEKLPAVVRLSRLPFPITTKESVFVSRLPTSGSAGSRSILKLGTTQEKPLSVALSVFTTRISEEPNDIEEKILSSENCITLEESPTIAISMTDPLAAPGLASEKSSNLEDCEFSIYQPIGEKQSAAPVRLTSTKNAKDTSDPHSQMSKTQFLAHLAVSPVAQDTEEASSDSVEAETSHAESSISDKKRLQQTTLMAQLRSHIKTHLQAKRTDSNPEPLTETANYTVSPKKLRLGNDCLNDENTASIPLCPKNPGPVEDFTTLKTSTSTTTDPTPMTRKKPGLFKDGVKPSVSETSACPRSSKPNSKATPVSPRRSGLDRDGVVSTNEQSTSVSPMRSSSTKENATPEKPRNSLLTRRTCSTRNGVSPNTETTSLRSKRSSSSTDGVDPERTKSTSVNPSISGLSKNCSTPKMSTSESTSFCRRRCTFAKDDSCTKQIKAESSPCSPRSCSAAADGASAENTENESDSPSVRWPKLSKDGNRPRKTRESTSIKKSRLIQGDATLKKNLRVVNAKKLAKTAKAKTIDKRNSNQSKLQSGAKTSQLAESHAICKAVKRCRAKAVWTPPRLPASKTPPAGGKRSVKKEMVSPKSQCNIQVYPHSVSLLPIPIKAPPVVSPLQPLSVIGRRLLKNQCGECGRVLSSSAALESHVSLHTGRRPFSCTLCGKRFVDSKGLKRHGRVHRNGRIHVCQQCGKGFVYRFGLTKHLQMVHSRIKPFVCQICNKGCFTKLDVEAHIRIHTGEKPFHCNLCEKKFTRRVDLNVHLRWHNGEKRHWCPYCGKGFLDFNNMKRHKYIHTGEKPHACPHCPKHFTQSGHLKKHVKNVHKIQ</sequence>
<feature type="domain" description="C2H2-type" evidence="16">
    <location>
        <begin position="1505"/>
        <end position="1532"/>
    </location>
</feature>
<feature type="domain" description="C2H2-type" evidence="16">
    <location>
        <begin position="1392"/>
        <end position="1419"/>
    </location>
</feature>
<dbReference type="Gene3D" id="3.30.160.60">
    <property type="entry name" value="Classic Zinc Finger"/>
    <property type="match status" value="6"/>
</dbReference>
<dbReference type="Ensembl" id="ENSSAUT00010068489.1">
    <property type="protein sequence ID" value="ENSSAUP00010065394.1"/>
    <property type="gene ID" value="ENSSAUG00010026163.1"/>
</dbReference>
<feature type="domain" description="C2H2-type" evidence="16">
    <location>
        <begin position="1420"/>
        <end position="1448"/>
    </location>
</feature>
<dbReference type="PROSITE" id="PS50157">
    <property type="entry name" value="ZINC_FINGER_C2H2_2"/>
    <property type="match status" value="7"/>
</dbReference>
<feature type="domain" description="C2H2-type" evidence="16">
    <location>
        <begin position="1449"/>
        <end position="1476"/>
    </location>
</feature>
<dbReference type="GO" id="GO:0005654">
    <property type="term" value="C:nucleoplasm"/>
    <property type="evidence" value="ECO:0007669"/>
    <property type="project" value="TreeGrafter"/>
</dbReference>
<evidence type="ECO:0000256" key="15">
    <source>
        <dbReference type="SAM" id="MobiDB-lite"/>
    </source>
</evidence>
<feature type="region of interest" description="Disordered" evidence="15">
    <location>
        <begin position="326"/>
        <end position="380"/>
    </location>
</feature>
<accession>A0A671YWB8</accession>
<feature type="region of interest" description="Disordered" evidence="15">
    <location>
        <begin position="471"/>
        <end position="498"/>
    </location>
</feature>
<evidence type="ECO:0000256" key="12">
    <source>
        <dbReference type="ARBA" id="ARBA00023242"/>
    </source>
</evidence>
<feature type="domain" description="C2H2-type" evidence="16">
    <location>
        <begin position="1533"/>
        <end position="1559"/>
    </location>
</feature>
<proteinExistence type="inferred from homology"/>
<dbReference type="FunFam" id="3.30.160.60:FF:000624">
    <property type="entry name" value="zinc finger protein 697"/>
    <property type="match status" value="1"/>
</dbReference>
<feature type="region of interest" description="Disordered" evidence="15">
    <location>
        <begin position="978"/>
        <end position="1149"/>
    </location>
</feature>
<feature type="compositionally biased region" description="Polar residues" evidence="15">
    <location>
        <begin position="1263"/>
        <end position="1275"/>
    </location>
</feature>
<evidence type="ECO:0000259" key="16">
    <source>
        <dbReference type="PROSITE" id="PS50157"/>
    </source>
</evidence>
<feature type="region of interest" description="Disordered" evidence="15">
    <location>
        <begin position="860"/>
        <end position="881"/>
    </location>
</feature>